<keyword evidence="4" id="KW-1185">Reference proteome</keyword>
<dbReference type="Gene3D" id="4.10.240.10">
    <property type="entry name" value="Zn(2)-C6 fungal-type DNA-binding domain"/>
    <property type="match status" value="1"/>
</dbReference>
<evidence type="ECO:0000259" key="2">
    <source>
        <dbReference type="PROSITE" id="PS50048"/>
    </source>
</evidence>
<gene>
    <name evidence="3" type="ORF">BCR34DRAFT_389004</name>
</gene>
<keyword evidence="1" id="KW-0539">Nucleus</keyword>
<evidence type="ECO:0000313" key="3">
    <source>
        <dbReference type="EMBL" id="ORY08804.1"/>
    </source>
</evidence>
<dbReference type="AlphaFoldDB" id="A0A1Y1ZF48"/>
<comment type="caution">
    <text evidence="3">The sequence shown here is derived from an EMBL/GenBank/DDBJ whole genome shotgun (WGS) entry which is preliminary data.</text>
</comment>
<dbReference type="PROSITE" id="PS50048">
    <property type="entry name" value="ZN2_CY6_FUNGAL_2"/>
    <property type="match status" value="1"/>
</dbReference>
<dbReference type="CDD" id="cd00067">
    <property type="entry name" value="GAL4"/>
    <property type="match status" value="1"/>
</dbReference>
<dbReference type="GO" id="GO:0000981">
    <property type="term" value="F:DNA-binding transcription factor activity, RNA polymerase II-specific"/>
    <property type="evidence" value="ECO:0007669"/>
    <property type="project" value="InterPro"/>
</dbReference>
<dbReference type="PANTHER" id="PTHR38111">
    <property type="entry name" value="ZN(2)-C6 FUNGAL-TYPE DOMAIN-CONTAINING PROTEIN-RELATED"/>
    <property type="match status" value="1"/>
</dbReference>
<reference evidence="3 4" key="1">
    <citation type="submission" date="2016-07" db="EMBL/GenBank/DDBJ databases">
        <title>Pervasive Adenine N6-methylation of Active Genes in Fungi.</title>
        <authorList>
            <consortium name="DOE Joint Genome Institute"/>
            <person name="Mondo S.J."/>
            <person name="Dannebaum R.O."/>
            <person name="Kuo R.C."/>
            <person name="Labutti K."/>
            <person name="Haridas S."/>
            <person name="Kuo A."/>
            <person name="Salamov A."/>
            <person name="Ahrendt S.R."/>
            <person name="Lipzen A."/>
            <person name="Sullivan W."/>
            <person name="Andreopoulos W.B."/>
            <person name="Clum A."/>
            <person name="Lindquist E."/>
            <person name="Daum C."/>
            <person name="Ramamoorthy G.K."/>
            <person name="Gryganskyi A."/>
            <person name="Culley D."/>
            <person name="Magnuson J.K."/>
            <person name="James T.Y."/>
            <person name="O'Malley M.A."/>
            <person name="Stajich J.E."/>
            <person name="Spatafora J.W."/>
            <person name="Visel A."/>
            <person name="Grigoriev I.V."/>
        </authorList>
    </citation>
    <scope>NUCLEOTIDE SEQUENCE [LARGE SCALE GENOMIC DNA]</scope>
    <source>
        <strain evidence="3 4">CBS 115471</strain>
    </source>
</reference>
<sequence length="285" mass="31659">MMSVPPRLGKCKGCRERNIECDKKRPRCTQCMAADTACGGYDMGSIFINVTATGPPPRWQSQNDQKYLVLDLASQPTTAHHSHDLDLAANYATYGADSTATMYSTHSHTNLSQPDPEKLTAMTQLFVELFYGQHNPNKSYPCPFQEGTEVGCWRSLLPLWLGLSPILDAAIGALVTCFVGTQYRDVNLIDESRDLYLKALRLVQEVSPEPNASLRKDLLATSLVMSSTELFMSNGGGPSQLIHIEGAAKLLRERLAKPPFEELHIYLLNQGVSQLMLIIPERWLC</sequence>
<dbReference type="InterPro" id="IPR053178">
    <property type="entry name" value="Osmoadaptation_assoc"/>
</dbReference>
<dbReference type="EMBL" id="MCFA01000095">
    <property type="protein sequence ID" value="ORY08804.1"/>
    <property type="molecule type" value="Genomic_DNA"/>
</dbReference>
<dbReference type="Proteomes" id="UP000193144">
    <property type="component" value="Unassembled WGS sequence"/>
</dbReference>
<dbReference type="GO" id="GO:0008270">
    <property type="term" value="F:zinc ion binding"/>
    <property type="evidence" value="ECO:0007669"/>
    <property type="project" value="InterPro"/>
</dbReference>
<feature type="domain" description="Zn(2)-C6 fungal-type" evidence="2">
    <location>
        <begin position="10"/>
        <end position="38"/>
    </location>
</feature>
<protein>
    <recommendedName>
        <fullName evidence="2">Zn(2)-C6 fungal-type domain-containing protein</fullName>
    </recommendedName>
</protein>
<dbReference type="PANTHER" id="PTHR38111:SF2">
    <property type="entry name" value="FINGER DOMAIN PROTEIN, PUTATIVE (AFU_ORTHOLOGUE AFUA_1G01560)-RELATED"/>
    <property type="match status" value="1"/>
</dbReference>
<dbReference type="SUPFAM" id="SSF57701">
    <property type="entry name" value="Zn2/Cys6 DNA-binding domain"/>
    <property type="match status" value="1"/>
</dbReference>
<accession>A0A1Y1ZF48</accession>
<evidence type="ECO:0000256" key="1">
    <source>
        <dbReference type="ARBA" id="ARBA00023242"/>
    </source>
</evidence>
<dbReference type="InterPro" id="IPR001138">
    <property type="entry name" value="Zn2Cys6_DnaBD"/>
</dbReference>
<evidence type="ECO:0000313" key="4">
    <source>
        <dbReference type="Proteomes" id="UP000193144"/>
    </source>
</evidence>
<name>A0A1Y1ZF48_9PLEO</name>
<dbReference type="OrthoDB" id="4491390at2759"/>
<organism evidence="3 4">
    <name type="scientific">Clohesyomyces aquaticus</name>
    <dbReference type="NCBI Taxonomy" id="1231657"/>
    <lineage>
        <taxon>Eukaryota</taxon>
        <taxon>Fungi</taxon>
        <taxon>Dikarya</taxon>
        <taxon>Ascomycota</taxon>
        <taxon>Pezizomycotina</taxon>
        <taxon>Dothideomycetes</taxon>
        <taxon>Pleosporomycetidae</taxon>
        <taxon>Pleosporales</taxon>
        <taxon>Lindgomycetaceae</taxon>
        <taxon>Clohesyomyces</taxon>
    </lineage>
</organism>
<dbReference type="InterPro" id="IPR036864">
    <property type="entry name" value="Zn2-C6_fun-type_DNA-bd_sf"/>
</dbReference>
<dbReference type="STRING" id="1231657.A0A1Y1ZF48"/>
<proteinExistence type="predicted"/>